<feature type="transmembrane region" description="Helical" evidence="10">
    <location>
        <begin position="97"/>
        <end position="118"/>
    </location>
</feature>
<dbReference type="SUPFAM" id="SSF90123">
    <property type="entry name" value="ABC transporter transmembrane region"/>
    <property type="match status" value="2"/>
</dbReference>
<keyword evidence="4" id="KW-0677">Repeat</keyword>
<comment type="similarity">
    <text evidence="2">Belongs to the ABC transporter superfamily. ABCB family. Multidrug resistance exporter (TC 3.A.1.201) subfamily.</text>
</comment>
<feature type="domain" description="ABC transporter" evidence="11">
    <location>
        <begin position="445"/>
        <end position="687"/>
    </location>
</feature>
<gene>
    <name evidence="13" type="ORF">M427DRAFT_307025</name>
</gene>
<name>A0A139AH16_GONPJ</name>
<dbReference type="Gene3D" id="1.20.1560.10">
    <property type="entry name" value="ABC transporter type 1, transmembrane domain"/>
    <property type="match status" value="2"/>
</dbReference>
<dbReference type="SMART" id="SM00382">
    <property type="entry name" value="AAA"/>
    <property type="match status" value="2"/>
</dbReference>
<feature type="transmembrane region" description="Helical" evidence="10">
    <location>
        <begin position="838"/>
        <end position="863"/>
    </location>
</feature>
<evidence type="ECO:0000259" key="11">
    <source>
        <dbReference type="PROSITE" id="PS50893"/>
    </source>
</evidence>
<feature type="transmembrane region" description="Helical" evidence="10">
    <location>
        <begin position="883"/>
        <end position="906"/>
    </location>
</feature>
<feature type="domain" description="ABC transmembrane type-1" evidence="12">
    <location>
        <begin position="111"/>
        <end position="409"/>
    </location>
</feature>
<feature type="region of interest" description="Disordered" evidence="9">
    <location>
        <begin position="1"/>
        <end position="90"/>
    </location>
</feature>
<accession>A0A139AH16</accession>
<evidence type="ECO:0000256" key="9">
    <source>
        <dbReference type="SAM" id="MobiDB-lite"/>
    </source>
</evidence>
<dbReference type="GO" id="GO:0005743">
    <property type="term" value="C:mitochondrial inner membrane"/>
    <property type="evidence" value="ECO:0007669"/>
    <property type="project" value="TreeGrafter"/>
</dbReference>
<dbReference type="PROSITE" id="PS50929">
    <property type="entry name" value="ABC_TM1F"/>
    <property type="match status" value="2"/>
</dbReference>
<feature type="region of interest" description="Disordered" evidence="9">
    <location>
        <begin position="718"/>
        <end position="759"/>
    </location>
</feature>
<evidence type="ECO:0000256" key="5">
    <source>
        <dbReference type="ARBA" id="ARBA00022741"/>
    </source>
</evidence>
<feature type="domain" description="ABC transporter" evidence="11">
    <location>
        <begin position="1160"/>
        <end position="1399"/>
    </location>
</feature>
<dbReference type="InterPro" id="IPR011527">
    <property type="entry name" value="ABC1_TM_dom"/>
</dbReference>
<feature type="transmembrane region" description="Helical" evidence="10">
    <location>
        <begin position="1066"/>
        <end position="1086"/>
    </location>
</feature>
<dbReference type="InterPro" id="IPR036640">
    <property type="entry name" value="ABC1_TM_sf"/>
</dbReference>
<dbReference type="GO" id="GO:0015421">
    <property type="term" value="F:ABC-type oligopeptide transporter activity"/>
    <property type="evidence" value="ECO:0007669"/>
    <property type="project" value="TreeGrafter"/>
</dbReference>
<dbReference type="InterPro" id="IPR027417">
    <property type="entry name" value="P-loop_NTPase"/>
</dbReference>
<feature type="transmembrane region" description="Helical" evidence="10">
    <location>
        <begin position="268"/>
        <end position="289"/>
    </location>
</feature>
<keyword evidence="13" id="KW-0378">Hydrolase</keyword>
<evidence type="ECO:0000256" key="6">
    <source>
        <dbReference type="ARBA" id="ARBA00022840"/>
    </source>
</evidence>
<keyword evidence="7 10" id="KW-1133">Transmembrane helix</keyword>
<dbReference type="GO" id="GO:0009636">
    <property type="term" value="P:response to toxic substance"/>
    <property type="evidence" value="ECO:0007669"/>
    <property type="project" value="UniProtKB-ARBA"/>
</dbReference>
<dbReference type="EMBL" id="KQ965758">
    <property type="protein sequence ID" value="KXS15989.1"/>
    <property type="molecule type" value="Genomic_DNA"/>
</dbReference>
<feature type="transmembrane region" description="Helical" evidence="10">
    <location>
        <begin position="983"/>
        <end position="1000"/>
    </location>
</feature>
<dbReference type="FunFam" id="3.40.50.300:FF:000251">
    <property type="entry name" value="ABC transporter B family member 19"/>
    <property type="match status" value="1"/>
</dbReference>
<evidence type="ECO:0000313" key="14">
    <source>
        <dbReference type="Proteomes" id="UP000070544"/>
    </source>
</evidence>
<feature type="transmembrane region" description="Helical" evidence="10">
    <location>
        <begin position="349"/>
        <end position="370"/>
    </location>
</feature>
<dbReference type="InterPro" id="IPR039421">
    <property type="entry name" value="Type_1_exporter"/>
</dbReference>
<dbReference type="InterPro" id="IPR003593">
    <property type="entry name" value="AAA+_ATPase"/>
</dbReference>
<dbReference type="OMA" id="YEMCLGQ"/>
<evidence type="ECO:0000256" key="4">
    <source>
        <dbReference type="ARBA" id="ARBA00022737"/>
    </source>
</evidence>
<sequence>MATSPSHADSPPTSTQHANGMSEPIDAKMTDGASNKVHPINATDDAATTAVITLPSKEDSSPDAKLLDDSSPDKKPGNAPKGRGGKPTGPKVSIPSLFRFATSFDFLLLGLGLAGSAARGALQPMVSLLLGGIISGIIAFTPTQGNTVVTPEVQKARDDFRDQINYNVIWYCIFAAISVVAGYVQSAALTISAERQLKTIREEYFKSILRQDIGWFDDNMTGDLTSRLQSDTGLVKSGIGEKLGNVFQAIAQFFTGIIIAYVRGWKMALVLTALLPLNIITLQLMGRFLGAAVAQQQTWLAKASAVAQQVFSGVRTVHSFSGFEKSRLRYEQMLAEAAKYGNRVGFTTGIGLGTVFLFMFTMQGVGYYFAATLIYNREYDGGQAVNVFFAMLMAIFALSSVGSDISQVAISQGAAYKIWQTVDRVSPIDSWSEDGKKPDSVKGDIVFTDVSFFYKSRPGQVILNKFSLSIPAGSKVALVGESGSGKSTIVKLVMQFYNPTEGSVTLDGTELKSLNVQWLRRQMGIVGQEPALFDGSIRANVLMGIPDLSKFSATELEQKVLRAIKMANADFVLNLPAGLDTMVGERGAMLSGGQKQRIAIARAVIGDPKILLFDEATSALDTASEKVVQRAIDKASENRTSITVAHRLSTIKNADMIVVMSHGEIVEKGSHDELVSKAGPYARLVEAQKLKESEEAASEDEEEDRFVEIEEEVLAEAEANGEPNGAIPLTESRHPSSRINITDKKHSSKHSVGDEKGSNARIASTTRIVSAKAIAEKRTSSSRIAMDQKLTSKVDIAKALEAAEKEEEEMKKTEREKYADQPIPWGEIARIAWPSWPAMLVGSIGSLAAGAIQPVMSILLSGMLGAFALQGDAIINEARFYCIMYFVLGVGQLIIFGSYIGAWGVAGEQFTLRLRSLFFYSLVKQEIAYFDDPRNNVGALTAKLADDATQVKGLFNDVLSAGLQIVGTLVAGLTIAFIHGWKFTLVVLAVVPIFVAAFVVQARTQTFFGRASRVETIETNKIANEAISQIRTVAMLTKEKLFWDRYCHDLIPPFQKSVKGAITSSFAAGASAGIQFLFLAFAWWYGGTLVYNLEYTGQQLQQCLFAMLFTAMSLGRATSFAPSLSKAQVAAGAVFAVLHRTPSINATSTSGASPPASGEANARDVHFTYPFRNSFPVLRGVNIEAKAGQTVALVGPSGSGKSSTIGLIERFYDVSSGTLTVDGTSVSDWNLLALRSRMALVGQEPVLFDGTISENIAYGLPDGAVVSQELVEAAARQANAYAFVSKLKDGFETQVGESGALLSGGQKQRIAIARALVRNPKFLLLDEATSALDSESEKVVQAALDDARQGRTTIVIAHRLSSIQNADRIYVINAGLVEEFGTHSQLMERKGLYWELAVQQSLGAGGAK</sequence>
<dbReference type="PROSITE" id="PS00211">
    <property type="entry name" value="ABC_TRANSPORTER_1"/>
    <property type="match status" value="2"/>
</dbReference>
<dbReference type="CDD" id="cd03249">
    <property type="entry name" value="ABC_MTABC3_MDL1_MDL2"/>
    <property type="match status" value="2"/>
</dbReference>
<feature type="transmembrane region" description="Helical" evidence="10">
    <location>
        <begin position="125"/>
        <end position="143"/>
    </location>
</feature>
<dbReference type="InterPro" id="IPR017871">
    <property type="entry name" value="ABC_transporter-like_CS"/>
</dbReference>
<feature type="compositionally biased region" description="Basic and acidic residues" evidence="9">
    <location>
        <begin position="56"/>
        <end position="76"/>
    </location>
</feature>
<dbReference type="SUPFAM" id="SSF52540">
    <property type="entry name" value="P-loop containing nucleoside triphosphate hydrolases"/>
    <property type="match status" value="2"/>
</dbReference>
<evidence type="ECO:0000259" key="12">
    <source>
        <dbReference type="PROSITE" id="PS50929"/>
    </source>
</evidence>
<feature type="compositionally biased region" description="Basic and acidic residues" evidence="9">
    <location>
        <begin position="741"/>
        <end position="758"/>
    </location>
</feature>
<keyword evidence="5" id="KW-0547">Nucleotide-binding</keyword>
<protein>
    <submittedName>
        <fullName evidence="13">p-loop containing nucleoside triphosphate hydrolase protein</fullName>
    </submittedName>
</protein>
<comment type="subcellular location">
    <subcellularLocation>
        <location evidence="1">Membrane</location>
        <topology evidence="1">Multi-pass membrane protein</topology>
    </subcellularLocation>
</comment>
<dbReference type="STRING" id="1344416.A0A139AH16"/>
<dbReference type="InterPro" id="IPR003439">
    <property type="entry name" value="ABC_transporter-like_ATP-bd"/>
</dbReference>
<dbReference type="PANTHER" id="PTHR43394:SF27">
    <property type="entry name" value="ATP-DEPENDENT TRANSLOCASE ABCB1-LIKE"/>
    <property type="match status" value="1"/>
</dbReference>
<dbReference type="Pfam" id="PF00005">
    <property type="entry name" value="ABC_tran"/>
    <property type="match status" value="2"/>
</dbReference>
<evidence type="ECO:0000256" key="3">
    <source>
        <dbReference type="ARBA" id="ARBA00022692"/>
    </source>
</evidence>
<dbReference type="GO" id="GO:0005524">
    <property type="term" value="F:ATP binding"/>
    <property type="evidence" value="ECO:0007669"/>
    <property type="project" value="UniProtKB-KW"/>
</dbReference>
<evidence type="ECO:0000256" key="10">
    <source>
        <dbReference type="SAM" id="Phobius"/>
    </source>
</evidence>
<evidence type="ECO:0000256" key="8">
    <source>
        <dbReference type="ARBA" id="ARBA00023136"/>
    </source>
</evidence>
<dbReference type="PANTHER" id="PTHR43394">
    <property type="entry name" value="ATP-DEPENDENT PERMEASE MDL1, MITOCHONDRIAL"/>
    <property type="match status" value="1"/>
</dbReference>
<feature type="transmembrane region" description="Helical" evidence="10">
    <location>
        <begin position="168"/>
        <end position="191"/>
    </location>
</feature>
<feature type="transmembrane region" description="Helical" evidence="10">
    <location>
        <begin position="243"/>
        <end position="262"/>
    </location>
</feature>
<feature type="compositionally biased region" description="Polar residues" evidence="9">
    <location>
        <begin position="1"/>
        <end position="19"/>
    </location>
</feature>
<evidence type="ECO:0000256" key="1">
    <source>
        <dbReference type="ARBA" id="ARBA00004141"/>
    </source>
</evidence>
<feature type="domain" description="ABC transmembrane type-1" evidence="12">
    <location>
        <begin position="840"/>
        <end position="1126"/>
    </location>
</feature>
<keyword evidence="14" id="KW-1185">Reference proteome</keyword>
<dbReference type="Proteomes" id="UP000070544">
    <property type="component" value="Unassembled WGS sequence"/>
</dbReference>
<proteinExistence type="inferred from homology"/>
<dbReference type="Pfam" id="PF00664">
    <property type="entry name" value="ABC_membrane"/>
    <property type="match status" value="2"/>
</dbReference>
<dbReference type="FunFam" id="3.40.50.300:FF:001370">
    <property type="entry name" value="p-GlycoProtein related"/>
    <property type="match status" value="1"/>
</dbReference>
<reference evidence="13 14" key="1">
    <citation type="journal article" date="2015" name="Genome Biol. Evol.">
        <title>Phylogenomic analyses indicate that early fungi evolved digesting cell walls of algal ancestors of land plants.</title>
        <authorList>
            <person name="Chang Y."/>
            <person name="Wang S."/>
            <person name="Sekimoto S."/>
            <person name="Aerts A.L."/>
            <person name="Choi C."/>
            <person name="Clum A."/>
            <person name="LaButti K.M."/>
            <person name="Lindquist E.A."/>
            <person name="Yee Ngan C."/>
            <person name="Ohm R.A."/>
            <person name="Salamov A.A."/>
            <person name="Grigoriev I.V."/>
            <person name="Spatafora J.W."/>
            <person name="Berbee M.L."/>
        </authorList>
    </citation>
    <scope>NUCLEOTIDE SEQUENCE [LARGE SCALE GENOMIC DNA]</scope>
    <source>
        <strain evidence="13 14">JEL478</strain>
    </source>
</reference>
<dbReference type="CDD" id="cd18577">
    <property type="entry name" value="ABC_6TM_Pgp_ABCB1_D1_like"/>
    <property type="match status" value="1"/>
</dbReference>
<keyword evidence="3 10" id="KW-0812">Transmembrane</keyword>
<dbReference type="GO" id="GO:0016887">
    <property type="term" value="F:ATP hydrolysis activity"/>
    <property type="evidence" value="ECO:0007669"/>
    <property type="project" value="InterPro"/>
</dbReference>
<dbReference type="Gene3D" id="3.40.50.300">
    <property type="entry name" value="P-loop containing nucleotide triphosphate hydrolases"/>
    <property type="match status" value="2"/>
</dbReference>
<evidence type="ECO:0000256" key="2">
    <source>
        <dbReference type="ARBA" id="ARBA00007577"/>
    </source>
</evidence>
<dbReference type="CDD" id="cd18578">
    <property type="entry name" value="ABC_6TM_Pgp_ABCB1_D2_like"/>
    <property type="match status" value="1"/>
</dbReference>
<dbReference type="PROSITE" id="PS50893">
    <property type="entry name" value="ABC_TRANSPORTER_2"/>
    <property type="match status" value="2"/>
</dbReference>
<evidence type="ECO:0000256" key="7">
    <source>
        <dbReference type="ARBA" id="ARBA00022989"/>
    </source>
</evidence>
<dbReference type="OrthoDB" id="6500128at2759"/>
<feature type="transmembrane region" description="Helical" evidence="10">
    <location>
        <begin position="382"/>
        <end position="401"/>
    </location>
</feature>
<organism evidence="13 14">
    <name type="scientific">Gonapodya prolifera (strain JEL478)</name>
    <name type="common">Monoblepharis prolifera</name>
    <dbReference type="NCBI Taxonomy" id="1344416"/>
    <lineage>
        <taxon>Eukaryota</taxon>
        <taxon>Fungi</taxon>
        <taxon>Fungi incertae sedis</taxon>
        <taxon>Chytridiomycota</taxon>
        <taxon>Chytridiomycota incertae sedis</taxon>
        <taxon>Monoblepharidomycetes</taxon>
        <taxon>Monoblepharidales</taxon>
        <taxon>Gonapodyaceae</taxon>
        <taxon>Gonapodya</taxon>
    </lineage>
</organism>
<dbReference type="GO" id="GO:0090374">
    <property type="term" value="P:oligopeptide export from mitochondrion"/>
    <property type="evidence" value="ECO:0007669"/>
    <property type="project" value="TreeGrafter"/>
</dbReference>
<keyword evidence="8 10" id="KW-0472">Membrane</keyword>
<keyword evidence="6" id="KW-0067">ATP-binding</keyword>
<evidence type="ECO:0000313" key="13">
    <source>
        <dbReference type="EMBL" id="KXS15989.1"/>
    </source>
</evidence>